<protein>
    <submittedName>
        <fullName evidence="6">Pilus assembly protein FimV</fullName>
    </submittedName>
</protein>
<organism evidence="6 7">
    <name type="scientific">Polynucleobacter paneuropaeus</name>
    <dbReference type="NCBI Taxonomy" id="2527775"/>
    <lineage>
        <taxon>Bacteria</taxon>
        <taxon>Pseudomonadati</taxon>
        <taxon>Pseudomonadota</taxon>
        <taxon>Betaproteobacteria</taxon>
        <taxon>Burkholderiales</taxon>
        <taxon>Burkholderiaceae</taxon>
        <taxon>Polynucleobacter</taxon>
    </lineage>
</organism>
<feature type="coiled-coil region" evidence="1">
    <location>
        <begin position="271"/>
        <end position="305"/>
    </location>
</feature>
<feature type="region of interest" description="Disordered" evidence="2">
    <location>
        <begin position="223"/>
        <end position="255"/>
    </location>
</feature>
<feature type="signal peptide" evidence="4">
    <location>
        <begin position="1"/>
        <end position="25"/>
    </location>
</feature>
<feature type="domain" description="FimV N-terminal" evidence="5">
    <location>
        <begin position="27"/>
        <end position="135"/>
    </location>
</feature>
<dbReference type="AlphaFoldDB" id="A0A2Z4JSS2"/>
<keyword evidence="3" id="KW-0472">Membrane</keyword>
<sequence>MRFSRRVFTQLACGFLLSWSCVAGAISLGSPQIQSQVGQPLRVEIPIRISAQEQDLLESLKVQVPSAADYARLGISGKVLNFNMQSMVYRNKDEHLMVLVETVDPIPVSDDPFVDLLIQLNWSTGSLSKAYTLLLGDAQKIIVKPGQNLSEIAAQMAPYLEGASLDQTMMALFKANPDAFASGSINVLAAGAELNKPSQALLRSISPAEASRFVAQANAQWQANKQDQVSNSSAKQNSDSKNLNGKEVNKDRLKIGSSASDAQEKAYVEELVAKEKVLEQTRAKIAELEKNIAELQKLVDQAKGKKSIENNYGLGGFGPALIGLGLIALTGLMLWALARNARKSETVSVPSDTTQAKTRTDMPVPDRAKSLFAGINLDLEAPAKADVQANALADTLRVKLNLARAYLTIEDYAAARRSLEEIVLMSPSVDPLITIEAQGLLAELAQRNA</sequence>
<evidence type="ECO:0000313" key="7">
    <source>
        <dbReference type="Proteomes" id="UP000248592"/>
    </source>
</evidence>
<evidence type="ECO:0000256" key="4">
    <source>
        <dbReference type="SAM" id="SignalP"/>
    </source>
</evidence>
<dbReference type="InterPro" id="IPR020012">
    <property type="entry name" value="LysM_FimV"/>
</dbReference>
<dbReference type="NCBIfam" id="TIGR03505">
    <property type="entry name" value="FimV_core"/>
    <property type="match status" value="1"/>
</dbReference>
<proteinExistence type="predicted"/>
<gene>
    <name evidence="6" type="ORF">Pas1_05235</name>
</gene>
<keyword evidence="3" id="KW-0812">Transmembrane</keyword>
<accession>A0A2Z4JSS2</accession>
<evidence type="ECO:0000256" key="3">
    <source>
        <dbReference type="SAM" id="Phobius"/>
    </source>
</evidence>
<keyword evidence="3" id="KW-1133">Transmembrane helix</keyword>
<dbReference type="InterPro" id="IPR038440">
    <property type="entry name" value="FimV_C_sf"/>
</dbReference>
<keyword evidence="1" id="KW-0175">Coiled coil</keyword>
<evidence type="ECO:0000313" key="6">
    <source>
        <dbReference type="EMBL" id="AWW49830.1"/>
    </source>
</evidence>
<keyword evidence="4" id="KW-0732">Signal</keyword>
<feature type="chain" id="PRO_5016288289" evidence="4">
    <location>
        <begin position="26"/>
        <end position="449"/>
    </location>
</feature>
<evidence type="ECO:0000256" key="1">
    <source>
        <dbReference type="SAM" id="Coils"/>
    </source>
</evidence>
<evidence type="ECO:0000256" key="2">
    <source>
        <dbReference type="SAM" id="MobiDB-lite"/>
    </source>
</evidence>
<name>A0A2Z4JSS2_9BURK</name>
<feature type="transmembrane region" description="Helical" evidence="3">
    <location>
        <begin position="312"/>
        <end position="338"/>
    </location>
</feature>
<feature type="compositionally biased region" description="Polar residues" evidence="2">
    <location>
        <begin position="229"/>
        <end position="243"/>
    </location>
</feature>
<dbReference type="InterPro" id="IPR057840">
    <property type="entry name" value="FimV_N"/>
</dbReference>
<dbReference type="Gene3D" id="1.20.58.2200">
    <property type="match status" value="1"/>
</dbReference>
<reference evidence="7" key="1">
    <citation type="submission" date="2018-06" db="EMBL/GenBank/DDBJ databases">
        <title>Description of a new Polynucleobacter species.</title>
        <authorList>
            <person name="Hahn M.W."/>
        </authorList>
    </citation>
    <scope>NUCLEOTIDE SEQUENCE [LARGE SCALE GENOMIC DNA]</scope>
    <source>
        <strain evidence="7">MG-25-Pas1-D2</strain>
    </source>
</reference>
<evidence type="ECO:0000259" key="5">
    <source>
        <dbReference type="Pfam" id="PF25800"/>
    </source>
</evidence>
<dbReference type="RefSeq" id="WP_112294694.1">
    <property type="nucleotide sequence ID" value="NZ_CBCSBS010000001.1"/>
</dbReference>
<dbReference type="Pfam" id="PF25800">
    <property type="entry name" value="FimV_N"/>
    <property type="match status" value="1"/>
</dbReference>
<dbReference type="Proteomes" id="UP000248592">
    <property type="component" value="Chromosome"/>
</dbReference>
<dbReference type="EMBL" id="CP030085">
    <property type="protein sequence ID" value="AWW49830.1"/>
    <property type="molecule type" value="Genomic_DNA"/>
</dbReference>